<dbReference type="InterPro" id="IPR050272">
    <property type="entry name" value="Isochorismatase-like_hydrls"/>
</dbReference>
<dbReference type="PANTHER" id="PTHR43540:SF16">
    <property type="entry name" value="ISOCHORISMATASE-LIKE DOMAIN-CONTAINING PROTEIN"/>
    <property type="match status" value="1"/>
</dbReference>
<dbReference type="Gene3D" id="3.40.50.850">
    <property type="entry name" value="Isochorismatase-like"/>
    <property type="match status" value="1"/>
</dbReference>
<gene>
    <name evidence="3" type="primary">rutB_5</name>
    <name evidence="3" type="ORF">GALL_301600</name>
</gene>
<dbReference type="SUPFAM" id="SSF52499">
    <property type="entry name" value="Isochorismatase-like hydrolases"/>
    <property type="match status" value="1"/>
</dbReference>
<protein>
    <submittedName>
        <fullName evidence="3">Peroxyureidoacrylate/ureidoacrylate amidohydrolase RutB</fullName>
        <ecNumber evidence="3">3.5.1.110</ecNumber>
    </submittedName>
</protein>
<name>A0A1J5QWA8_9ZZZZ</name>
<organism evidence="3">
    <name type="scientific">mine drainage metagenome</name>
    <dbReference type="NCBI Taxonomy" id="410659"/>
    <lineage>
        <taxon>unclassified sequences</taxon>
        <taxon>metagenomes</taxon>
        <taxon>ecological metagenomes</taxon>
    </lineage>
</organism>
<dbReference type="PANTHER" id="PTHR43540">
    <property type="entry name" value="PEROXYUREIDOACRYLATE/UREIDOACRYLATE AMIDOHYDROLASE-RELATED"/>
    <property type="match status" value="1"/>
</dbReference>
<keyword evidence="1 3" id="KW-0378">Hydrolase</keyword>
<feature type="domain" description="Isochorismatase-like" evidence="2">
    <location>
        <begin position="27"/>
        <end position="212"/>
    </location>
</feature>
<accession>A0A1J5QWA8</accession>
<dbReference type="CDD" id="cd00431">
    <property type="entry name" value="cysteine_hydrolases"/>
    <property type="match status" value="1"/>
</dbReference>
<dbReference type="AlphaFoldDB" id="A0A1J5QWA8"/>
<dbReference type="EC" id="3.5.1.110" evidence="3"/>
<dbReference type="InterPro" id="IPR036380">
    <property type="entry name" value="Isochorismatase-like_sf"/>
</dbReference>
<dbReference type="GO" id="GO:0016787">
    <property type="term" value="F:hydrolase activity"/>
    <property type="evidence" value="ECO:0007669"/>
    <property type="project" value="UniProtKB-KW"/>
</dbReference>
<evidence type="ECO:0000259" key="2">
    <source>
        <dbReference type="Pfam" id="PF00857"/>
    </source>
</evidence>
<sequence>MAASQHDAQTHQPMHNANELTLVPARTALLMIEFQREWLAPESKLQALMTDRDLFLHSQQRASVLLALARQRGWNVIHAPFRCRSDYRDLAPNQHTLGLRGAIPRAGTWREGREAFAPGFEPHENELIIGGRLGASAFATSNLDALLRFHGIDTLLLAGYALHVCVESTLRAAHDLGYRAIVVEDACAAFTFAQRAHVLEHVVHHFGASVTVTELEAMSLPCAEALA</sequence>
<dbReference type="InterPro" id="IPR000868">
    <property type="entry name" value="Isochorismatase-like_dom"/>
</dbReference>
<reference evidence="3" key="1">
    <citation type="submission" date="2016-10" db="EMBL/GenBank/DDBJ databases">
        <title>Sequence of Gallionella enrichment culture.</title>
        <authorList>
            <person name="Poehlein A."/>
            <person name="Muehling M."/>
            <person name="Daniel R."/>
        </authorList>
    </citation>
    <scope>NUCLEOTIDE SEQUENCE</scope>
</reference>
<proteinExistence type="predicted"/>
<evidence type="ECO:0000256" key="1">
    <source>
        <dbReference type="ARBA" id="ARBA00022801"/>
    </source>
</evidence>
<dbReference type="EMBL" id="MLJW01000394">
    <property type="protein sequence ID" value="OIQ87977.1"/>
    <property type="molecule type" value="Genomic_DNA"/>
</dbReference>
<evidence type="ECO:0000313" key="3">
    <source>
        <dbReference type="EMBL" id="OIQ87977.1"/>
    </source>
</evidence>
<dbReference type="Pfam" id="PF00857">
    <property type="entry name" value="Isochorismatase"/>
    <property type="match status" value="1"/>
</dbReference>
<comment type="caution">
    <text evidence="3">The sequence shown here is derived from an EMBL/GenBank/DDBJ whole genome shotgun (WGS) entry which is preliminary data.</text>
</comment>